<dbReference type="InterPro" id="IPR017476">
    <property type="entry name" value="UDP-Glc/GDP-Man"/>
</dbReference>
<dbReference type="EMBL" id="DUCX01000033">
    <property type="protein sequence ID" value="HIF37158.1"/>
    <property type="molecule type" value="Genomic_DNA"/>
</dbReference>
<proteinExistence type="inferred from homology"/>
<dbReference type="EC" id="1.1.1.336" evidence="1"/>
<evidence type="ECO:0000256" key="4">
    <source>
        <dbReference type="ARBA" id="ARBA00023027"/>
    </source>
</evidence>
<organism evidence="9 10">
    <name type="scientific">Marine Group III euryarchaeote</name>
    <dbReference type="NCBI Taxonomy" id="2173149"/>
    <lineage>
        <taxon>Archaea</taxon>
        <taxon>Methanobacteriati</taxon>
        <taxon>Thermoplasmatota</taxon>
        <taxon>Thermoplasmata</taxon>
        <taxon>Candidatus Thermoprofundales</taxon>
    </lineage>
</organism>
<dbReference type="PIRSF" id="PIRSF000124">
    <property type="entry name" value="UDPglc_GDPman_dh"/>
    <property type="match status" value="1"/>
</dbReference>
<dbReference type="InterPro" id="IPR036220">
    <property type="entry name" value="UDP-Glc/GDP-Man_DH_C_sf"/>
</dbReference>
<dbReference type="Proteomes" id="UP000585802">
    <property type="component" value="Unassembled WGS sequence"/>
</dbReference>
<evidence type="ECO:0000313" key="9">
    <source>
        <dbReference type="EMBL" id="HIF37158.1"/>
    </source>
</evidence>
<comment type="caution">
    <text evidence="9">The sequence shown here is derived from an EMBL/GenBank/DDBJ whole genome shotgun (WGS) entry which is preliminary data.</text>
</comment>
<keyword evidence="3" id="KW-0560">Oxidoreductase</keyword>
<dbReference type="Pfam" id="PF03721">
    <property type="entry name" value="UDPG_MGDP_dh_N"/>
    <property type="match status" value="1"/>
</dbReference>
<evidence type="ECO:0000259" key="8">
    <source>
        <dbReference type="SMART" id="SM00984"/>
    </source>
</evidence>
<reference evidence="10" key="1">
    <citation type="journal article" date="2019" name="bioRxiv">
        <title>Genome diversification in globally distributed novel marine Proteobacteria is linked to environmental adaptation.</title>
        <authorList>
            <person name="Zhou Z."/>
            <person name="Tran P.Q."/>
            <person name="Kieft K."/>
            <person name="Anantharaman K."/>
        </authorList>
    </citation>
    <scope>NUCLEOTIDE SEQUENCE [LARGE SCALE GENOMIC DNA]</scope>
</reference>
<dbReference type="GO" id="GO:0089714">
    <property type="term" value="F:UDP-N-acetyl-D-mannosamine dehydrogenase activity"/>
    <property type="evidence" value="ECO:0007669"/>
    <property type="project" value="UniProtKB-EC"/>
</dbReference>
<evidence type="ECO:0000256" key="7">
    <source>
        <dbReference type="PIRNR" id="PIRNR000124"/>
    </source>
</evidence>
<dbReference type="Pfam" id="PF03720">
    <property type="entry name" value="UDPG_MGDP_dh_C"/>
    <property type="match status" value="1"/>
</dbReference>
<dbReference type="InterPro" id="IPR036291">
    <property type="entry name" value="NAD(P)-bd_dom_sf"/>
</dbReference>
<dbReference type="InterPro" id="IPR008927">
    <property type="entry name" value="6-PGluconate_DH-like_C_sf"/>
</dbReference>
<keyword evidence="4" id="KW-0520">NAD</keyword>
<dbReference type="GO" id="GO:0000271">
    <property type="term" value="P:polysaccharide biosynthetic process"/>
    <property type="evidence" value="ECO:0007669"/>
    <property type="project" value="InterPro"/>
</dbReference>
<dbReference type="GO" id="GO:0016628">
    <property type="term" value="F:oxidoreductase activity, acting on the CH-CH group of donors, NAD or NADP as acceptor"/>
    <property type="evidence" value="ECO:0007669"/>
    <property type="project" value="InterPro"/>
</dbReference>
<dbReference type="Gene3D" id="3.40.50.720">
    <property type="entry name" value="NAD(P)-binding Rossmann-like Domain"/>
    <property type="match status" value="2"/>
</dbReference>
<dbReference type="SMART" id="SM00984">
    <property type="entry name" value="UDPG_MGDP_dh_C"/>
    <property type="match status" value="1"/>
</dbReference>
<dbReference type="InterPro" id="IPR028359">
    <property type="entry name" value="UDP_ManNAc/GlcNAc_DH"/>
</dbReference>
<comment type="catalytic activity">
    <reaction evidence="6">
        <text>UDP-N-acetyl-alpha-D-mannosamine + 2 NAD(+) + H2O = UDP-N-acetyl-alpha-D-mannosaminouronate + 2 NADH + 3 H(+)</text>
        <dbReference type="Rhea" id="RHEA:25780"/>
        <dbReference type="ChEBI" id="CHEBI:15377"/>
        <dbReference type="ChEBI" id="CHEBI:15378"/>
        <dbReference type="ChEBI" id="CHEBI:57540"/>
        <dbReference type="ChEBI" id="CHEBI:57945"/>
        <dbReference type="ChEBI" id="CHEBI:68623"/>
        <dbReference type="ChEBI" id="CHEBI:70731"/>
        <dbReference type="EC" id="1.1.1.336"/>
    </reaction>
</comment>
<evidence type="ECO:0000256" key="2">
    <source>
        <dbReference type="ARBA" id="ARBA00016796"/>
    </source>
</evidence>
<dbReference type="InterPro" id="IPR001732">
    <property type="entry name" value="UDP-Glc/GDP-Man_DH_N"/>
</dbReference>
<evidence type="ECO:0000256" key="5">
    <source>
        <dbReference type="ARBA" id="ARBA00030172"/>
    </source>
</evidence>
<comment type="similarity">
    <text evidence="7">Belongs to the UDP-glucose/GDP-mannose dehydrogenase family.</text>
</comment>
<gene>
    <name evidence="9" type="ORF">EYQ70_01910</name>
</gene>
<dbReference type="Pfam" id="PF00984">
    <property type="entry name" value="UDPG_MGDP_dh"/>
    <property type="match status" value="1"/>
</dbReference>
<evidence type="ECO:0000256" key="3">
    <source>
        <dbReference type="ARBA" id="ARBA00023002"/>
    </source>
</evidence>
<dbReference type="InterPro" id="IPR014027">
    <property type="entry name" value="UDP-Glc/GDP-Man_DH_C"/>
</dbReference>
<accession>A0A7J4GRL2</accession>
<dbReference type="AlphaFoldDB" id="A0A7J4GRL2"/>
<evidence type="ECO:0000256" key="1">
    <source>
        <dbReference type="ARBA" id="ARBA00012935"/>
    </source>
</evidence>
<name>A0A7J4GRL2_9ARCH</name>
<protein>
    <recommendedName>
        <fullName evidence="2">UDP-N-acetyl-D-mannosamine dehydrogenase</fullName>
        <ecNumber evidence="1">1.1.1.336</ecNumber>
    </recommendedName>
    <alternativeName>
        <fullName evidence="5">UDP-ManNAc 6-dehydrogenase</fullName>
    </alternativeName>
</protein>
<dbReference type="PANTHER" id="PTHR43491:SF1">
    <property type="entry name" value="UDP-N-ACETYL-D-MANNOSAMINE DEHYDROGENASE"/>
    <property type="match status" value="1"/>
</dbReference>
<evidence type="ECO:0000313" key="10">
    <source>
        <dbReference type="Proteomes" id="UP000585802"/>
    </source>
</evidence>
<dbReference type="PIRSF" id="PIRSF500136">
    <property type="entry name" value="UDP_ManNAc_DH"/>
    <property type="match status" value="1"/>
</dbReference>
<feature type="domain" description="UDP-glucose/GDP-mannose dehydrogenase C-terminal" evidence="8">
    <location>
        <begin position="327"/>
        <end position="418"/>
    </location>
</feature>
<dbReference type="PANTHER" id="PTHR43491">
    <property type="entry name" value="UDP-N-ACETYL-D-MANNOSAMINE DEHYDROGENASE"/>
    <property type="match status" value="1"/>
</dbReference>
<dbReference type="GO" id="GO:0051287">
    <property type="term" value="F:NAD binding"/>
    <property type="evidence" value="ECO:0007669"/>
    <property type="project" value="InterPro"/>
</dbReference>
<dbReference type="SUPFAM" id="SSF48179">
    <property type="entry name" value="6-phosphogluconate dehydrogenase C-terminal domain-like"/>
    <property type="match status" value="1"/>
</dbReference>
<sequence>MEQLEDNIKSKDAKIGIIGMGYVGIPLGLEFSNKGFTVLGFDKDTKRVDDINAGKQIMKHITKKSMEKFVENKGSATAEFSRIKNMDCLIICVPTPLDKHEQPDMSYVESASLEISKNLQKEQLIVLESTTYPGTTNEIVKPILEKSGLIAGKDFFLAYSPEREDPGNKEFDVSEIPKVMGGLTENCLRLTSSLYKHIVLETVEVSTMETAEATKLMENIFRAVNIAMVNELKLVLERMNINIWEVIDAAKTKPFGFMPFYPGPGMGGHCIPIDPFYLSWKAKEYNTEAKFIELAGEINRKMTENITHRIGKALNDDKKSIRESNIMILGVAYKKDIDDIRESPALKIMELLQFKGAKISYHDPYVKEFNSQKSLELNTENLKNQDAIVITTDHSNVDYELIGKHARLIIDTRNVMANIKEPKARVLRA</sequence>
<dbReference type="InterPro" id="IPR014026">
    <property type="entry name" value="UDP-Glc/GDP-Man_DH_dimer"/>
</dbReference>
<evidence type="ECO:0000256" key="6">
    <source>
        <dbReference type="ARBA" id="ARBA00049130"/>
    </source>
</evidence>
<dbReference type="SUPFAM" id="SSF52413">
    <property type="entry name" value="UDP-glucose/GDP-mannose dehydrogenase C-terminal domain"/>
    <property type="match status" value="1"/>
</dbReference>
<dbReference type="SUPFAM" id="SSF51735">
    <property type="entry name" value="NAD(P)-binding Rossmann-fold domains"/>
    <property type="match status" value="1"/>
</dbReference>
<dbReference type="NCBIfam" id="TIGR03026">
    <property type="entry name" value="NDP-sugDHase"/>
    <property type="match status" value="1"/>
</dbReference>